<keyword evidence="4" id="KW-1134">Transmembrane beta strand</keyword>
<evidence type="ECO:0000256" key="8">
    <source>
        <dbReference type="ARBA" id="ARBA00023114"/>
    </source>
</evidence>
<evidence type="ECO:0000256" key="1">
    <source>
        <dbReference type="ARBA" id="ARBA00004571"/>
    </source>
</evidence>
<evidence type="ECO:0000313" key="13">
    <source>
        <dbReference type="EMBL" id="BBL34558.1"/>
    </source>
</evidence>
<dbReference type="SUPFAM" id="SSF56935">
    <property type="entry name" value="Porins"/>
    <property type="match status" value="1"/>
</dbReference>
<evidence type="ECO:0000256" key="7">
    <source>
        <dbReference type="ARBA" id="ARBA00023065"/>
    </source>
</evidence>
<evidence type="ECO:0000256" key="2">
    <source>
        <dbReference type="ARBA" id="ARBA00011233"/>
    </source>
</evidence>
<keyword evidence="10" id="KW-0998">Cell outer membrane</keyword>
<dbReference type="GO" id="GO:0015288">
    <property type="term" value="F:porin activity"/>
    <property type="evidence" value="ECO:0007669"/>
    <property type="project" value="UniProtKB-KW"/>
</dbReference>
<protein>
    <recommendedName>
        <fullName evidence="12">Porin domain-containing protein</fullName>
    </recommendedName>
</protein>
<evidence type="ECO:0000313" key="14">
    <source>
        <dbReference type="Proteomes" id="UP000316473"/>
    </source>
</evidence>
<dbReference type="GO" id="GO:0006811">
    <property type="term" value="P:monoatomic ion transport"/>
    <property type="evidence" value="ECO:0007669"/>
    <property type="project" value="UniProtKB-KW"/>
</dbReference>
<keyword evidence="9" id="KW-0472">Membrane</keyword>
<accession>A0A4Y1YL65</accession>
<proteinExistence type="predicted"/>
<evidence type="ECO:0000256" key="5">
    <source>
        <dbReference type="ARBA" id="ARBA00022692"/>
    </source>
</evidence>
<dbReference type="KEGG" id="nst:Nstercoris_00797"/>
<dbReference type="InterPro" id="IPR033900">
    <property type="entry name" value="Gram_neg_porin_domain"/>
</dbReference>
<evidence type="ECO:0000256" key="11">
    <source>
        <dbReference type="SAM" id="SignalP"/>
    </source>
</evidence>
<dbReference type="CDD" id="cd00342">
    <property type="entry name" value="gram_neg_porins"/>
    <property type="match status" value="1"/>
</dbReference>
<dbReference type="GO" id="GO:0009279">
    <property type="term" value="C:cell outer membrane"/>
    <property type="evidence" value="ECO:0007669"/>
    <property type="project" value="UniProtKB-SubCell"/>
</dbReference>
<dbReference type="PANTHER" id="PTHR34501">
    <property type="entry name" value="PROTEIN YDDL-RELATED"/>
    <property type="match status" value="1"/>
</dbReference>
<comment type="subunit">
    <text evidence="2">Homotrimer.</text>
</comment>
<evidence type="ECO:0000256" key="6">
    <source>
        <dbReference type="ARBA" id="ARBA00022729"/>
    </source>
</evidence>
<dbReference type="PANTHER" id="PTHR34501:SF9">
    <property type="entry name" value="MAJOR OUTER MEMBRANE PROTEIN P.IA"/>
    <property type="match status" value="1"/>
</dbReference>
<gene>
    <name evidence="13" type="ORF">Nstercoris_00797</name>
</gene>
<keyword evidence="8" id="KW-0626">Porin</keyword>
<keyword evidence="5" id="KW-0812">Transmembrane</keyword>
<keyword evidence="7" id="KW-0406">Ion transport</keyword>
<dbReference type="GO" id="GO:0046930">
    <property type="term" value="C:pore complex"/>
    <property type="evidence" value="ECO:0007669"/>
    <property type="project" value="UniProtKB-KW"/>
</dbReference>
<evidence type="ECO:0000259" key="12">
    <source>
        <dbReference type="Pfam" id="PF13609"/>
    </source>
</evidence>
<feature type="chain" id="PRO_5021359005" description="Porin domain-containing protein" evidence="11">
    <location>
        <begin position="23"/>
        <end position="446"/>
    </location>
</feature>
<evidence type="ECO:0000256" key="4">
    <source>
        <dbReference type="ARBA" id="ARBA00022452"/>
    </source>
</evidence>
<dbReference type="AlphaFoldDB" id="A0A4Y1YL65"/>
<organism evidence="13 14">
    <name type="scientific">Nitrosomonas stercoris</name>
    <dbReference type="NCBI Taxonomy" id="1444684"/>
    <lineage>
        <taxon>Bacteria</taxon>
        <taxon>Pseudomonadati</taxon>
        <taxon>Pseudomonadota</taxon>
        <taxon>Betaproteobacteria</taxon>
        <taxon>Nitrosomonadales</taxon>
        <taxon>Nitrosomonadaceae</taxon>
        <taxon>Nitrosomonas</taxon>
    </lineage>
</organism>
<keyword evidence="14" id="KW-1185">Reference proteome</keyword>
<keyword evidence="3" id="KW-0813">Transport</keyword>
<dbReference type="EMBL" id="AP019755">
    <property type="protein sequence ID" value="BBL34558.1"/>
    <property type="molecule type" value="Genomic_DNA"/>
</dbReference>
<name>A0A4Y1YL65_9PROT</name>
<dbReference type="Proteomes" id="UP000316473">
    <property type="component" value="Chromosome"/>
</dbReference>
<feature type="signal peptide" evidence="11">
    <location>
        <begin position="1"/>
        <end position="22"/>
    </location>
</feature>
<reference evidence="13 14" key="1">
    <citation type="submission" date="2019-06" db="EMBL/GenBank/DDBJ databases">
        <title>Nitrosomonas stercoris KYUHI-S whole genome shotgun sequence.</title>
        <authorList>
            <person name="Nakagawa T."/>
            <person name="Tsuchiya Y."/>
            <person name="Takahashi R."/>
        </authorList>
    </citation>
    <scope>NUCLEOTIDE SEQUENCE [LARGE SCALE GENOMIC DNA]</scope>
    <source>
        <strain evidence="13 14">KYUHI-S</strain>
    </source>
</reference>
<evidence type="ECO:0000256" key="3">
    <source>
        <dbReference type="ARBA" id="ARBA00022448"/>
    </source>
</evidence>
<keyword evidence="6 11" id="KW-0732">Signal</keyword>
<evidence type="ECO:0000256" key="9">
    <source>
        <dbReference type="ARBA" id="ARBA00023136"/>
    </source>
</evidence>
<comment type="subcellular location">
    <subcellularLocation>
        <location evidence="1">Cell outer membrane</location>
        <topology evidence="1">Multi-pass membrane protein</topology>
    </subcellularLocation>
</comment>
<dbReference type="Gene3D" id="2.40.160.10">
    <property type="entry name" value="Porin"/>
    <property type="match status" value="1"/>
</dbReference>
<dbReference type="InterPro" id="IPR050298">
    <property type="entry name" value="Gram-neg_bact_OMP"/>
</dbReference>
<evidence type="ECO:0000256" key="10">
    <source>
        <dbReference type="ARBA" id="ARBA00023237"/>
    </source>
</evidence>
<dbReference type="InterPro" id="IPR023614">
    <property type="entry name" value="Porin_dom_sf"/>
</dbReference>
<dbReference type="Pfam" id="PF13609">
    <property type="entry name" value="Porin_4"/>
    <property type="match status" value="1"/>
</dbReference>
<feature type="domain" description="Porin" evidence="12">
    <location>
        <begin position="10"/>
        <end position="419"/>
    </location>
</feature>
<sequence>MNKKLMALAIAGVMAVPLTAVADGTHVTIFGRLQAEYATVDVDGFNAQTAVADDALQSRWGLQIAEDLGMGLQAIGRIEYNLNPGTGMGSGAREQWVGLRSDQWGELKFGRVQSVLRDFAGGHSIDPFADTSLHATGSGGLMVSSANGYGSGDDGFVNSAIRFDSPVVEGFSVAALLMPGDADKYDPALGSLGSTDRGNFDAAVNTLNANRWGGGNNLTLANLGQAGSQKHSGGQNGEWDFQVGAKYSGQFDNVGVDIFGAYSRDRTSKWERRLWTAAANDYLKDEQIWRGGATVTVEDFRLRGQYEYVFDANPFGGAASCTSAAAFGDAVGSYTMDGGRGQCNSAMNPGGNGYLWMLGADYTIGNTMLIAQGGMKRAKKTNNDDGISIFNKQNAENITVGVIHNLSRRSSLFGGYQRVWVNDKNRTAIDGDADRNVYSVGIRHDF</sequence>